<dbReference type="PANTHER" id="PTHR43418:SF4">
    <property type="entry name" value="MULTIFUNCTIONAL TRYPTOPHAN BIOSYNTHESIS PROTEIN"/>
    <property type="match status" value="1"/>
</dbReference>
<sequence>MCNTLIVDNFDSFTYNLFQYMGEVCGEEPDVVLNTVEPDDIDLGRYDCIIISPGPGHPATAGDVGASVKVIERAGVPVLGVCLGHQCMAQMHGMDVVHADEPVHGRISVIQHDNRGVFAGLPANLSVVRYHSLVVRAVHDPFVVTAWGAGGMIHGIRHVSRPLHGIQFHPESICTQAGKALLTNFRDIALAHRAGREVH</sequence>
<protein>
    <submittedName>
        <fullName evidence="3">Para-aminobenzoate synthase</fullName>
    </submittedName>
</protein>
<feature type="domain" description="Glutamine amidotransferase" evidence="2">
    <location>
        <begin position="5"/>
        <end position="185"/>
    </location>
</feature>
<dbReference type="InterPro" id="IPR029062">
    <property type="entry name" value="Class_I_gatase-like"/>
</dbReference>
<dbReference type="EMBL" id="FKJW01000005">
    <property type="protein sequence ID" value="SAJ98013.1"/>
    <property type="molecule type" value="Genomic_DNA"/>
</dbReference>
<dbReference type="GO" id="GO:0009073">
    <property type="term" value="P:aromatic amino acid family biosynthetic process"/>
    <property type="evidence" value="ECO:0007669"/>
    <property type="project" value="UniProtKB-ARBA"/>
</dbReference>
<dbReference type="SUPFAM" id="SSF52317">
    <property type="entry name" value="Class I glutamine amidotransferase-like"/>
    <property type="match status" value="1"/>
</dbReference>
<dbReference type="PRINTS" id="PR00096">
    <property type="entry name" value="GATASE"/>
</dbReference>
<evidence type="ECO:0000313" key="3">
    <source>
        <dbReference type="EMBL" id="SAJ98013.1"/>
    </source>
</evidence>
<keyword evidence="1" id="KW-0315">Glutamine amidotransferase</keyword>
<dbReference type="FunFam" id="3.40.50.880:FF:000003">
    <property type="entry name" value="Anthranilate synthase component II"/>
    <property type="match status" value="1"/>
</dbReference>
<dbReference type="PRINTS" id="PR00097">
    <property type="entry name" value="ANTSNTHASEII"/>
</dbReference>
<accession>A0ABD7L7A7</accession>
<dbReference type="AlphaFoldDB" id="A0ABD7L7A7"/>
<gene>
    <name evidence="3" type="ORF">UA18_03739</name>
</gene>
<reference evidence="3 4" key="1">
    <citation type="submission" date="2016-04" db="EMBL/GenBank/DDBJ databases">
        <authorList>
            <person name="Peeters C."/>
        </authorList>
    </citation>
    <scope>NUCLEOTIDE SEQUENCE [LARGE SCALE GENOMIC DNA]</scope>
    <source>
        <strain evidence="3">LMG 29311</strain>
    </source>
</reference>
<dbReference type="PRINTS" id="PR00099">
    <property type="entry name" value="CPSGATASE"/>
</dbReference>
<evidence type="ECO:0000313" key="4">
    <source>
        <dbReference type="Proteomes" id="UP000196218"/>
    </source>
</evidence>
<dbReference type="InterPro" id="IPR006221">
    <property type="entry name" value="TrpG/PapA_dom"/>
</dbReference>
<proteinExistence type="predicted"/>
<dbReference type="Gene3D" id="3.40.50.880">
    <property type="match status" value="1"/>
</dbReference>
<name>A0ABD7L7A7_9BURK</name>
<dbReference type="GO" id="GO:0008652">
    <property type="term" value="P:amino acid biosynthetic process"/>
    <property type="evidence" value="ECO:0007669"/>
    <property type="project" value="UniProtKB-ARBA"/>
</dbReference>
<dbReference type="CDD" id="cd01743">
    <property type="entry name" value="GATase1_Anthranilate_Synthase"/>
    <property type="match status" value="1"/>
</dbReference>
<organism evidence="3 4">
    <name type="scientific">Burkholderia multivorans</name>
    <dbReference type="NCBI Taxonomy" id="87883"/>
    <lineage>
        <taxon>Bacteria</taxon>
        <taxon>Pseudomonadati</taxon>
        <taxon>Pseudomonadota</taxon>
        <taxon>Betaproteobacteria</taxon>
        <taxon>Burkholderiales</taxon>
        <taxon>Burkholderiaceae</taxon>
        <taxon>Burkholderia</taxon>
        <taxon>Burkholderia cepacia complex</taxon>
    </lineage>
</organism>
<evidence type="ECO:0000259" key="2">
    <source>
        <dbReference type="Pfam" id="PF00117"/>
    </source>
</evidence>
<dbReference type="InterPro" id="IPR017926">
    <property type="entry name" value="GATASE"/>
</dbReference>
<comment type="caution">
    <text evidence="3">The sequence shown here is derived from an EMBL/GenBank/DDBJ whole genome shotgun (WGS) entry which is preliminary data.</text>
</comment>
<dbReference type="NCBIfam" id="TIGR00566">
    <property type="entry name" value="trpG_papA"/>
    <property type="match status" value="1"/>
</dbReference>
<evidence type="ECO:0000256" key="1">
    <source>
        <dbReference type="ARBA" id="ARBA00022962"/>
    </source>
</evidence>
<dbReference type="InterPro" id="IPR050472">
    <property type="entry name" value="Anth_synth/Amidotransfase"/>
</dbReference>
<dbReference type="PROSITE" id="PS51273">
    <property type="entry name" value="GATASE_TYPE_1"/>
    <property type="match status" value="1"/>
</dbReference>
<dbReference type="Proteomes" id="UP000196218">
    <property type="component" value="Unassembled WGS sequence"/>
</dbReference>
<dbReference type="Pfam" id="PF00117">
    <property type="entry name" value="GATase"/>
    <property type="match status" value="1"/>
</dbReference>
<dbReference type="PANTHER" id="PTHR43418">
    <property type="entry name" value="MULTIFUNCTIONAL TRYPTOPHAN BIOSYNTHESIS PROTEIN-RELATED"/>
    <property type="match status" value="1"/>
</dbReference>
<dbReference type="GO" id="GO:0003824">
    <property type="term" value="F:catalytic activity"/>
    <property type="evidence" value="ECO:0007669"/>
    <property type="project" value="UniProtKB-ARBA"/>
</dbReference>
<dbReference type="RefSeq" id="WP_208458351.1">
    <property type="nucleotide sequence ID" value="NZ_CADFGW010000009.1"/>
</dbReference>